<dbReference type="eggNOG" id="ENOG502R22S">
    <property type="taxonomic scope" value="Eukaryota"/>
</dbReference>
<sequence>MTIANWYNWSVADSSNESYARPKLIPGFDQLDERVKAALQEQDLEKHQRKRKQAGGVQDKRKPKKLKRTKMQTPRVCEFQKVYAEKRKELKRFANTQNAFQFRSRPVPDFERSHRRLERRRLYLNSLQKVTKPRCPGTLAMPMKPPNSRPKKRMQCRKTSDFIPRINPGSSMDYLNRQPFTPHVRSSYTHPKPFRLHTSARALSRQLYDERKRIRMDLRMEQLASDWYARERSEFFKLRKMTNFRATPNPWKQTRVTTGVGSQGAYK</sequence>
<feature type="compositionally biased region" description="Basic residues" evidence="1">
    <location>
        <begin position="61"/>
        <end position="70"/>
    </location>
</feature>
<organism evidence="2 3">
    <name type="scientific">Drosophila erecta</name>
    <name type="common">Fruit fly</name>
    <dbReference type="NCBI Taxonomy" id="7220"/>
    <lineage>
        <taxon>Eukaryota</taxon>
        <taxon>Metazoa</taxon>
        <taxon>Ecdysozoa</taxon>
        <taxon>Arthropoda</taxon>
        <taxon>Hexapoda</taxon>
        <taxon>Insecta</taxon>
        <taxon>Pterygota</taxon>
        <taxon>Neoptera</taxon>
        <taxon>Endopterygota</taxon>
        <taxon>Diptera</taxon>
        <taxon>Brachycera</taxon>
        <taxon>Muscomorpha</taxon>
        <taxon>Ephydroidea</taxon>
        <taxon>Drosophilidae</taxon>
        <taxon>Drosophila</taxon>
        <taxon>Sophophora</taxon>
    </lineage>
</organism>
<gene>
    <name evidence="2" type="primary">Dere\GG10244</name>
    <name evidence="2" type="synonym">dere_GLEANR_10188</name>
    <name evidence="2" type="synonym">GG10244</name>
    <name evidence="2" type="ORF">Dere_GG10244</name>
</gene>
<protein>
    <submittedName>
        <fullName evidence="2">Uncharacterized protein, isoform A</fullName>
    </submittedName>
</protein>
<proteinExistence type="predicted"/>
<dbReference type="Proteomes" id="UP000008711">
    <property type="component" value="Unassembled WGS sequence"/>
</dbReference>
<feature type="region of interest" description="Disordered" evidence="1">
    <location>
        <begin position="43"/>
        <end position="71"/>
    </location>
</feature>
<dbReference type="EMBL" id="CH954177">
    <property type="protein sequence ID" value="EDV58773.1"/>
    <property type="molecule type" value="Genomic_DNA"/>
</dbReference>
<dbReference type="OMA" id="KATPNPW"/>
<dbReference type="HOGENOM" id="CLU_1058735_0_0_1"/>
<dbReference type="PhylomeDB" id="B3N3D3"/>
<dbReference type="KEGG" id="der:6542192"/>
<dbReference type="OrthoDB" id="1684416at2759"/>
<evidence type="ECO:0000313" key="3">
    <source>
        <dbReference type="Proteomes" id="UP000008711"/>
    </source>
</evidence>
<reference evidence="2 3" key="2">
    <citation type="journal article" date="2008" name="Bioinformatics">
        <title>Assembly reconciliation.</title>
        <authorList>
            <person name="Zimin A.V."/>
            <person name="Smith D.R."/>
            <person name="Sutton G."/>
            <person name="Yorke J.A."/>
        </authorList>
    </citation>
    <scope>NUCLEOTIDE SEQUENCE [LARGE SCALE GENOMIC DNA]</scope>
    <source>
        <strain evidence="2 3">TSC#14021-0224.01</strain>
    </source>
</reference>
<feature type="region of interest" description="Disordered" evidence="1">
    <location>
        <begin position="133"/>
        <end position="157"/>
    </location>
</feature>
<evidence type="ECO:0000313" key="2">
    <source>
        <dbReference type="EMBL" id="EDV58773.1"/>
    </source>
</evidence>
<name>B3N3D3_DROER</name>
<dbReference type="AlphaFoldDB" id="B3N3D3"/>
<keyword evidence="3" id="KW-1185">Reference proteome</keyword>
<reference evidence="2 3" key="1">
    <citation type="journal article" date="2007" name="Nature">
        <title>Evolution of genes and genomes on the Drosophila phylogeny.</title>
        <authorList>
            <consortium name="Drosophila 12 Genomes Consortium"/>
            <person name="Clark A.G."/>
            <person name="Eisen M.B."/>
            <person name="Smith D.R."/>
            <person name="Bergman C.M."/>
            <person name="Oliver B."/>
            <person name="Markow T.A."/>
            <person name="Kaufman T.C."/>
            <person name="Kellis M."/>
            <person name="Gelbart W."/>
            <person name="Iyer V.N."/>
            <person name="Pollard D.A."/>
            <person name="Sackton T.B."/>
            <person name="Larracuente A.M."/>
            <person name="Singh N.D."/>
            <person name="Abad J.P."/>
            <person name="Abt D.N."/>
            <person name="Adryan B."/>
            <person name="Aguade M."/>
            <person name="Akashi H."/>
            <person name="Anderson W.W."/>
            <person name="Aquadro C.F."/>
            <person name="Ardell D.H."/>
            <person name="Arguello R."/>
            <person name="Artieri C.G."/>
            <person name="Barbash D.A."/>
            <person name="Barker D."/>
            <person name="Barsanti P."/>
            <person name="Batterham P."/>
            <person name="Batzoglou S."/>
            <person name="Begun D."/>
            <person name="Bhutkar A."/>
            <person name="Blanco E."/>
            <person name="Bosak S.A."/>
            <person name="Bradley R.K."/>
            <person name="Brand A.D."/>
            <person name="Brent M.R."/>
            <person name="Brooks A.N."/>
            <person name="Brown R.H."/>
            <person name="Butlin R.K."/>
            <person name="Caggese C."/>
            <person name="Calvi B.R."/>
            <person name="Bernardo de Carvalho A."/>
            <person name="Caspi A."/>
            <person name="Castrezana S."/>
            <person name="Celniker S.E."/>
            <person name="Chang J.L."/>
            <person name="Chapple C."/>
            <person name="Chatterji S."/>
            <person name="Chinwalla A."/>
            <person name="Civetta A."/>
            <person name="Clifton S.W."/>
            <person name="Comeron J.M."/>
            <person name="Costello J.C."/>
            <person name="Coyne J.A."/>
            <person name="Daub J."/>
            <person name="David R.G."/>
            <person name="Delcher A.L."/>
            <person name="Delehaunty K."/>
            <person name="Do C.B."/>
            <person name="Ebling H."/>
            <person name="Edwards K."/>
            <person name="Eickbush T."/>
            <person name="Evans J.D."/>
            <person name="Filipski A."/>
            <person name="Findeiss S."/>
            <person name="Freyhult E."/>
            <person name="Fulton L."/>
            <person name="Fulton R."/>
            <person name="Garcia A.C."/>
            <person name="Gardiner A."/>
            <person name="Garfield D.A."/>
            <person name="Garvin B.E."/>
            <person name="Gibson G."/>
            <person name="Gilbert D."/>
            <person name="Gnerre S."/>
            <person name="Godfrey J."/>
            <person name="Good R."/>
            <person name="Gotea V."/>
            <person name="Gravely B."/>
            <person name="Greenberg A.J."/>
            <person name="Griffiths-Jones S."/>
            <person name="Gross S."/>
            <person name="Guigo R."/>
            <person name="Gustafson E.A."/>
            <person name="Haerty W."/>
            <person name="Hahn M.W."/>
            <person name="Halligan D.L."/>
            <person name="Halpern A.L."/>
            <person name="Halter G.M."/>
            <person name="Han M.V."/>
            <person name="Heger A."/>
            <person name="Hillier L."/>
            <person name="Hinrichs A.S."/>
            <person name="Holmes I."/>
            <person name="Hoskins R.A."/>
            <person name="Hubisz M.J."/>
            <person name="Hultmark D."/>
            <person name="Huntley M.A."/>
            <person name="Jaffe D.B."/>
            <person name="Jagadeeshan S."/>
            <person name="Jeck W.R."/>
            <person name="Johnson J."/>
            <person name="Jones C.D."/>
            <person name="Jordan W.C."/>
            <person name="Karpen G.H."/>
            <person name="Kataoka E."/>
            <person name="Keightley P.D."/>
            <person name="Kheradpour P."/>
            <person name="Kirkness E.F."/>
            <person name="Koerich L.B."/>
            <person name="Kristiansen K."/>
            <person name="Kudrna D."/>
            <person name="Kulathinal R.J."/>
            <person name="Kumar S."/>
            <person name="Kwok R."/>
            <person name="Lander E."/>
            <person name="Langley C.H."/>
            <person name="Lapoint R."/>
            <person name="Lazzaro B.P."/>
            <person name="Lee S.J."/>
            <person name="Levesque L."/>
            <person name="Li R."/>
            <person name="Lin C.F."/>
            <person name="Lin M.F."/>
            <person name="Lindblad-Toh K."/>
            <person name="Llopart A."/>
            <person name="Long M."/>
            <person name="Low L."/>
            <person name="Lozovsky E."/>
            <person name="Lu J."/>
            <person name="Luo M."/>
            <person name="Machado C.A."/>
            <person name="Makalowski W."/>
            <person name="Marzo M."/>
            <person name="Matsuda M."/>
            <person name="Matzkin L."/>
            <person name="McAllister B."/>
            <person name="McBride C.S."/>
            <person name="McKernan B."/>
            <person name="McKernan K."/>
            <person name="Mendez-Lago M."/>
            <person name="Minx P."/>
            <person name="Mollenhauer M.U."/>
            <person name="Montooth K."/>
            <person name="Mount S.M."/>
            <person name="Mu X."/>
            <person name="Myers E."/>
            <person name="Negre B."/>
            <person name="Newfeld S."/>
            <person name="Nielsen R."/>
            <person name="Noor M.A."/>
            <person name="O'Grady P."/>
            <person name="Pachter L."/>
            <person name="Papaceit M."/>
            <person name="Parisi M.J."/>
            <person name="Parisi M."/>
            <person name="Parts L."/>
            <person name="Pedersen J.S."/>
            <person name="Pesole G."/>
            <person name="Phillippy A.M."/>
            <person name="Ponting C.P."/>
            <person name="Pop M."/>
            <person name="Porcelli D."/>
            <person name="Powell J.R."/>
            <person name="Prohaska S."/>
            <person name="Pruitt K."/>
            <person name="Puig M."/>
            <person name="Quesneville H."/>
            <person name="Ram K.R."/>
            <person name="Rand D."/>
            <person name="Rasmussen M.D."/>
            <person name="Reed L.K."/>
            <person name="Reenan R."/>
            <person name="Reily A."/>
            <person name="Remington K.A."/>
            <person name="Rieger T.T."/>
            <person name="Ritchie M.G."/>
            <person name="Robin C."/>
            <person name="Rogers Y.H."/>
            <person name="Rohde C."/>
            <person name="Rozas J."/>
            <person name="Rubenfield M.J."/>
            <person name="Ruiz A."/>
            <person name="Russo S."/>
            <person name="Salzberg S.L."/>
            <person name="Sanchez-Gracia A."/>
            <person name="Saranga D.J."/>
            <person name="Sato H."/>
            <person name="Schaeffer S.W."/>
            <person name="Schatz M.C."/>
            <person name="Schlenke T."/>
            <person name="Schwartz R."/>
            <person name="Segarra C."/>
            <person name="Singh R.S."/>
            <person name="Sirot L."/>
            <person name="Sirota M."/>
            <person name="Sisneros N.B."/>
            <person name="Smith C.D."/>
            <person name="Smith T.F."/>
            <person name="Spieth J."/>
            <person name="Stage D.E."/>
            <person name="Stark A."/>
            <person name="Stephan W."/>
            <person name="Strausberg R.L."/>
            <person name="Strempel S."/>
            <person name="Sturgill D."/>
            <person name="Sutton G."/>
            <person name="Sutton G.G."/>
            <person name="Tao W."/>
            <person name="Teichmann S."/>
            <person name="Tobari Y.N."/>
            <person name="Tomimura Y."/>
            <person name="Tsolas J.M."/>
            <person name="Valente V.L."/>
            <person name="Venter E."/>
            <person name="Venter J.C."/>
            <person name="Vicario S."/>
            <person name="Vieira F.G."/>
            <person name="Vilella A.J."/>
            <person name="Villasante A."/>
            <person name="Walenz B."/>
            <person name="Wang J."/>
            <person name="Wasserman M."/>
            <person name="Watts T."/>
            <person name="Wilson D."/>
            <person name="Wilson R.K."/>
            <person name="Wing R.A."/>
            <person name="Wolfner M.F."/>
            <person name="Wong A."/>
            <person name="Wong G.K."/>
            <person name="Wu C.I."/>
            <person name="Wu G."/>
            <person name="Yamamoto D."/>
            <person name="Yang H.P."/>
            <person name="Yang S.P."/>
            <person name="Yorke J.A."/>
            <person name="Yoshida K."/>
            <person name="Zdobnov E."/>
            <person name="Zhang P."/>
            <person name="Zhang Y."/>
            <person name="Zimin A.V."/>
            <person name="Baldwin J."/>
            <person name="Abdouelleil A."/>
            <person name="Abdulkadir J."/>
            <person name="Abebe A."/>
            <person name="Abera B."/>
            <person name="Abreu J."/>
            <person name="Acer S.C."/>
            <person name="Aftuck L."/>
            <person name="Alexander A."/>
            <person name="An P."/>
            <person name="Anderson E."/>
            <person name="Anderson S."/>
            <person name="Arachi H."/>
            <person name="Azer M."/>
            <person name="Bachantsang P."/>
            <person name="Barry A."/>
            <person name="Bayul T."/>
            <person name="Berlin A."/>
            <person name="Bessette D."/>
            <person name="Bloom T."/>
            <person name="Blye J."/>
            <person name="Boguslavskiy L."/>
            <person name="Bonnet C."/>
            <person name="Boukhgalter B."/>
            <person name="Bourzgui I."/>
            <person name="Brown A."/>
            <person name="Cahill P."/>
            <person name="Channer S."/>
            <person name="Cheshatsang Y."/>
            <person name="Chuda L."/>
            <person name="Citroen M."/>
            <person name="Collymore A."/>
            <person name="Cooke P."/>
            <person name="Costello M."/>
            <person name="D'Aco K."/>
            <person name="Daza R."/>
            <person name="De Haan G."/>
            <person name="DeGray S."/>
            <person name="DeMaso C."/>
            <person name="Dhargay N."/>
            <person name="Dooley K."/>
            <person name="Dooley E."/>
            <person name="Doricent M."/>
            <person name="Dorje P."/>
            <person name="Dorjee K."/>
            <person name="Dupes A."/>
            <person name="Elong R."/>
            <person name="Falk J."/>
            <person name="Farina A."/>
            <person name="Faro S."/>
            <person name="Ferguson D."/>
            <person name="Fisher S."/>
            <person name="Foley C.D."/>
            <person name="Franke A."/>
            <person name="Friedrich D."/>
            <person name="Gadbois L."/>
            <person name="Gearin G."/>
            <person name="Gearin C.R."/>
            <person name="Giannoukos G."/>
            <person name="Goode T."/>
            <person name="Graham J."/>
            <person name="Grandbois E."/>
            <person name="Grewal S."/>
            <person name="Gyaltsen K."/>
            <person name="Hafez N."/>
            <person name="Hagos B."/>
            <person name="Hall J."/>
            <person name="Henson C."/>
            <person name="Hollinger A."/>
            <person name="Honan T."/>
            <person name="Huard M.D."/>
            <person name="Hughes L."/>
            <person name="Hurhula B."/>
            <person name="Husby M.E."/>
            <person name="Kamat A."/>
            <person name="Kanga B."/>
            <person name="Kashin S."/>
            <person name="Khazanovich D."/>
            <person name="Kisner P."/>
            <person name="Lance K."/>
            <person name="Lara M."/>
            <person name="Lee W."/>
            <person name="Lennon N."/>
            <person name="Letendre F."/>
            <person name="LeVine R."/>
            <person name="Lipovsky A."/>
            <person name="Liu X."/>
            <person name="Liu J."/>
            <person name="Liu S."/>
            <person name="Lokyitsang T."/>
            <person name="Lokyitsang Y."/>
            <person name="Lubonja R."/>
            <person name="Lui A."/>
            <person name="MacDonald P."/>
            <person name="Magnisalis V."/>
            <person name="Maru K."/>
            <person name="Matthews C."/>
            <person name="McCusker W."/>
            <person name="McDonough S."/>
            <person name="Mehta T."/>
            <person name="Meldrim J."/>
            <person name="Meneus L."/>
            <person name="Mihai O."/>
            <person name="Mihalev A."/>
            <person name="Mihova T."/>
            <person name="Mittelman R."/>
            <person name="Mlenga V."/>
            <person name="Montmayeur A."/>
            <person name="Mulrain L."/>
            <person name="Navidi A."/>
            <person name="Naylor J."/>
            <person name="Negash T."/>
            <person name="Nguyen T."/>
            <person name="Nguyen N."/>
            <person name="Nicol R."/>
            <person name="Norbu C."/>
            <person name="Norbu N."/>
            <person name="Novod N."/>
            <person name="O'Neill B."/>
            <person name="Osman S."/>
            <person name="Markiewicz E."/>
            <person name="Oyono O.L."/>
            <person name="Patti C."/>
            <person name="Phunkhang P."/>
            <person name="Pierre F."/>
            <person name="Priest M."/>
            <person name="Raghuraman S."/>
            <person name="Rege F."/>
            <person name="Reyes R."/>
            <person name="Rise C."/>
            <person name="Rogov P."/>
            <person name="Ross K."/>
            <person name="Ryan E."/>
            <person name="Settipalli S."/>
            <person name="Shea T."/>
            <person name="Sherpa N."/>
            <person name="Shi L."/>
            <person name="Shih D."/>
            <person name="Sparrow T."/>
            <person name="Spaulding J."/>
            <person name="Stalker J."/>
            <person name="Stange-Thomann N."/>
            <person name="Stavropoulos S."/>
            <person name="Stone C."/>
            <person name="Strader C."/>
            <person name="Tesfaye S."/>
            <person name="Thomson T."/>
            <person name="Thoulutsang Y."/>
            <person name="Thoulutsang D."/>
            <person name="Topham K."/>
            <person name="Topping I."/>
            <person name="Tsamla T."/>
            <person name="Vassiliev H."/>
            <person name="Vo A."/>
            <person name="Wangchuk T."/>
            <person name="Wangdi T."/>
            <person name="Weiand M."/>
            <person name="Wilkinson J."/>
            <person name="Wilson A."/>
            <person name="Yadav S."/>
            <person name="Young G."/>
            <person name="Yu Q."/>
            <person name="Zembek L."/>
            <person name="Zhong D."/>
            <person name="Zimmer A."/>
            <person name="Zwirko Z."/>
            <person name="Jaffe D.B."/>
            <person name="Alvarez P."/>
            <person name="Brockman W."/>
            <person name="Butler J."/>
            <person name="Chin C."/>
            <person name="Gnerre S."/>
            <person name="Grabherr M."/>
            <person name="Kleber M."/>
            <person name="Mauceli E."/>
            <person name="MacCallum I."/>
        </authorList>
    </citation>
    <scope>NUCLEOTIDE SEQUENCE [LARGE SCALE GENOMIC DNA]</scope>
    <source>
        <strain evidence="2 3">TSC#14021-0224.01</strain>
    </source>
</reference>
<evidence type="ECO:0000256" key="1">
    <source>
        <dbReference type="SAM" id="MobiDB-lite"/>
    </source>
</evidence>
<accession>B3N3D3</accession>